<keyword evidence="8" id="KW-1185">Reference proteome</keyword>
<dbReference type="InterPro" id="IPR051621">
    <property type="entry name" value="T2SS_protein_J"/>
</dbReference>
<keyword evidence="4 6" id="KW-1133">Transmembrane helix</keyword>
<evidence type="ECO:0000256" key="1">
    <source>
        <dbReference type="ARBA" id="ARBA00004167"/>
    </source>
</evidence>
<keyword evidence="3 6" id="KW-0812">Transmembrane</keyword>
<dbReference type="PANTHER" id="PTHR39583:SF2">
    <property type="entry name" value="TYPE II SECRETION SYSTEM PROTEIN J"/>
    <property type="match status" value="1"/>
</dbReference>
<dbReference type="PANTHER" id="PTHR39583">
    <property type="entry name" value="TYPE II SECRETION SYSTEM PROTEIN J-RELATED"/>
    <property type="match status" value="1"/>
</dbReference>
<dbReference type="STRING" id="28094.SAMN06295900_103477"/>
<sequence>MSAGVERAGTHRAVGLRPIARARSAAGFTLLEMLIAIALMAVVALVSWRGLDSAMRAREGLVANLARTRTLGRCFSQLQYDMANLVTPDEVFGPPLRIMPGELVLIRHIGVGSDEPTRLQVVRYRLHGGVLARSASEPVSTLSRLADTLQHMERFPSAAASDRVVSMSLAVWIPSLGWVSDQAEVAQSYQRFLATHGISSFTSIGMPLPKGLRFVVRLGSPALEYSRVIPIGQ</sequence>
<dbReference type="GO" id="GO:0015628">
    <property type="term" value="P:protein secretion by the type II secretion system"/>
    <property type="evidence" value="ECO:0007669"/>
    <property type="project" value="TreeGrafter"/>
</dbReference>
<dbReference type="EMBL" id="FXAH01000003">
    <property type="protein sequence ID" value="SMF19035.1"/>
    <property type="molecule type" value="Genomic_DNA"/>
</dbReference>
<proteinExistence type="predicted"/>
<keyword evidence="2" id="KW-0488">Methylation</keyword>
<evidence type="ECO:0000256" key="6">
    <source>
        <dbReference type="SAM" id="Phobius"/>
    </source>
</evidence>
<evidence type="ECO:0000313" key="7">
    <source>
        <dbReference type="EMBL" id="SMF19035.1"/>
    </source>
</evidence>
<evidence type="ECO:0000256" key="2">
    <source>
        <dbReference type="ARBA" id="ARBA00022481"/>
    </source>
</evidence>
<reference evidence="8" key="1">
    <citation type="submission" date="2017-04" db="EMBL/GenBank/DDBJ databases">
        <authorList>
            <person name="Varghese N."/>
            <person name="Submissions S."/>
        </authorList>
    </citation>
    <scope>NUCLEOTIDE SEQUENCE [LARGE SCALE GENOMIC DNA]</scope>
    <source>
        <strain evidence="8">Ballard 720</strain>
    </source>
</reference>
<dbReference type="OrthoDB" id="9029037at2"/>
<protein>
    <submittedName>
        <fullName evidence="7">General secretion pathway protein J</fullName>
    </submittedName>
</protein>
<name>A0A1X7DP84_TRICW</name>
<dbReference type="RefSeq" id="WP_085226372.1">
    <property type="nucleotide sequence ID" value="NZ_BSQD01000003.1"/>
</dbReference>
<dbReference type="InterPro" id="IPR012902">
    <property type="entry name" value="N_methyl_site"/>
</dbReference>
<organism evidence="7 8">
    <name type="scientific">Trinickia caryophylli</name>
    <name type="common">Paraburkholderia caryophylli</name>
    <dbReference type="NCBI Taxonomy" id="28094"/>
    <lineage>
        <taxon>Bacteria</taxon>
        <taxon>Pseudomonadati</taxon>
        <taxon>Pseudomonadota</taxon>
        <taxon>Betaproteobacteria</taxon>
        <taxon>Burkholderiales</taxon>
        <taxon>Burkholderiaceae</taxon>
        <taxon>Trinickia</taxon>
    </lineage>
</organism>
<evidence type="ECO:0000256" key="3">
    <source>
        <dbReference type="ARBA" id="ARBA00022692"/>
    </source>
</evidence>
<dbReference type="Proteomes" id="UP000192911">
    <property type="component" value="Unassembled WGS sequence"/>
</dbReference>
<evidence type="ECO:0000256" key="4">
    <source>
        <dbReference type="ARBA" id="ARBA00022989"/>
    </source>
</evidence>
<dbReference type="AlphaFoldDB" id="A0A1X7DP84"/>
<evidence type="ECO:0000256" key="5">
    <source>
        <dbReference type="ARBA" id="ARBA00023136"/>
    </source>
</evidence>
<dbReference type="Pfam" id="PF07963">
    <property type="entry name" value="N_methyl"/>
    <property type="match status" value="1"/>
</dbReference>
<feature type="transmembrane region" description="Helical" evidence="6">
    <location>
        <begin position="25"/>
        <end position="48"/>
    </location>
</feature>
<dbReference type="NCBIfam" id="TIGR02532">
    <property type="entry name" value="IV_pilin_GFxxxE"/>
    <property type="match status" value="1"/>
</dbReference>
<accession>A0A1X7DP84</accession>
<comment type="subcellular location">
    <subcellularLocation>
        <location evidence="1">Membrane</location>
        <topology evidence="1">Single-pass membrane protein</topology>
    </subcellularLocation>
</comment>
<keyword evidence="5 6" id="KW-0472">Membrane</keyword>
<dbReference type="GeneID" id="95548313"/>
<dbReference type="GO" id="GO:0016020">
    <property type="term" value="C:membrane"/>
    <property type="evidence" value="ECO:0007669"/>
    <property type="project" value="UniProtKB-SubCell"/>
</dbReference>
<dbReference type="PROSITE" id="PS00409">
    <property type="entry name" value="PROKAR_NTER_METHYL"/>
    <property type="match status" value="1"/>
</dbReference>
<evidence type="ECO:0000313" key="8">
    <source>
        <dbReference type="Proteomes" id="UP000192911"/>
    </source>
</evidence>
<gene>
    <name evidence="7" type="ORF">SAMN06295900_103477</name>
</gene>